<keyword evidence="3" id="KW-1185">Reference proteome</keyword>
<name>A0A6A6IA99_9PLEO</name>
<dbReference type="CDD" id="cd00143">
    <property type="entry name" value="PP2Cc"/>
    <property type="match status" value="1"/>
</dbReference>
<reference evidence="2" key="1">
    <citation type="journal article" date="2020" name="Stud. Mycol.">
        <title>101 Dothideomycetes genomes: a test case for predicting lifestyles and emergence of pathogens.</title>
        <authorList>
            <person name="Haridas S."/>
            <person name="Albert R."/>
            <person name="Binder M."/>
            <person name="Bloem J."/>
            <person name="Labutti K."/>
            <person name="Salamov A."/>
            <person name="Andreopoulos B."/>
            <person name="Baker S."/>
            <person name="Barry K."/>
            <person name="Bills G."/>
            <person name="Bluhm B."/>
            <person name="Cannon C."/>
            <person name="Castanera R."/>
            <person name="Culley D."/>
            <person name="Daum C."/>
            <person name="Ezra D."/>
            <person name="Gonzalez J."/>
            <person name="Henrissat B."/>
            <person name="Kuo A."/>
            <person name="Liang C."/>
            <person name="Lipzen A."/>
            <person name="Lutzoni F."/>
            <person name="Magnuson J."/>
            <person name="Mondo S."/>
            <person name="Nolan M."/>
            <person name="Ohm R."/>
            <person name="Pangilinan J."/>
            <person name="Park H.-J."/>
            <person name="Ramirez L."/>
            <person name="Alfaro M."/>
            <person name="Sun H."/>
            <person name="Tritt A."/>
            <person name="Yoshinaga Y."/>
            <person name="Zwiers L.-H."/>
            <person name="Turgeon B."/>
            <person name="Goodwin S."/>
            <person name="Spatafora J."/>
            <person name="Crous P."/>
            <person name="Grigoriev I."/>
        </authorList>
    </citation>
    <scope>NUCLEOTIDE SEQUENCE</scope>
    <source>
        <strain evidence="2">CBS 122368</strain>
    </source>
</reference>
<protein>
    <submittedName>
        <fullName evidence="2">Protein serine/threonine phosphatase 2C</fullName>
    </submittedName>
</protein>
<dbReference type="Proteomes" id="UP000800094">
    <property type="component" value="Unassembled WGS sequence"/>
</dbReference>
<dbReference type="InterPro" id="IPR001932">
    <property type="entry name" value="PPM-type_phosphatase-like_dom"/>
</dbReference>
<evidence type="ECO:0000259" key="1">
    <source>
        <dbReference type="PROSITE" id="PS51746"/>
    </source>
</evidence>
<dbReference type="GO" id="GO:0005739">
    <property type="term" value="C:mitochondrion"/>
    <property type="evidence" value="ECO:0007669"/>
    <property type="project" value="TreeGrafter"/>
</dbReference>
<dbReference type="Gene3D" id="3.60.40.10">
    <property type="entry name" value="PPM-type phosphatase domain"/>
    <property type="match status" value="1"/>
</dbReference>
<evidence type="ECO:0000313" key="3">
    <source>
        <dbReference type="Proteomes" id="UP000800094"/>
    </source>
</evidence>
<dbReference type="RefSeq" id="XP_033681437.1">
    <property type="nucleotide sequence ID" value="XM_033825951.1"/>
</dbReference>
<dbReference type="InterPro" id="IPR015655">
    <property type="entry name" value="PP2C"/>
</dbReference>
<dbReference type="Pfam" id="PF00481">
    <property type="entry name" value="PP2C"/>
    <property type="match status" value="2"/>
</dbReference>
<dbReference type="PANTHER" id="PTHR13832">
    <property type="entry name" value="PROTEIN PHOSPHATASE 2C"/>
    <property type="match status" value="1"/>
</dbReference>
<dbReference type="PROSITE" id="PS51746">
    <property type="entry name" value="PPM_2"/>
    <property type="match status" value="1"/>
</dbReference>
<dbReference type="GeneID" id="54579281"/>
<evidence type="ECO:0000313" key="2">
    <source>
        <dbReference type="EMBL" id="KAF2246433.1"/>
    </source>
</evidence>
<sequence length="612" mass="67901">MVPIRLKVVARLLNGRDAPLASRISTATAGSRAYFRPRTPQLTPAPERVRPLQSRVSALTRASLSRHISSSSTKAPHNSQHASSLLDPTRQQLYHSAFPTKTVIFLLILGGAAFYFIDVRYKDWADHILDSFNGEPGATPLHFYKDRDEVDHWIQYHIPDPSAPLRDPEVLKQINDRFAEITFGWAMSEEDAVEAGMPVTHGCRFRSNEPCEDYYSLGTAPGPGSKPWNYWSIFDGHAGRHTAYYLQWTLHPTLSRALSNLSPASSSSVIDTTIKDVFLKIDADLLTRARHAANWYPAANAAAIAALTPAFSGSCALLAAFDPESSKLRVACTGDSRAVLGRWDPLEEKYVAQPLSKDQTGFNEDEVKRLAEAHPDEPDIIDPKTGRLLGIAVTRAFGDHRWKWENDFIKQVQLKFWGTAPRPDSKTPPYMTAEPEITETQVVRAGPKPKNGKAAGGAASDGIKSDFMIMASDGLWDHISSEHAVECVQRWLEARARGNGSVAKDPQLTSPLFTPSFQLDPGVAYDIEKGADIRWQATPEYFAIEDDNAAVCLARNAMGGTRRGLFMGLLSIPGPMCRSAVDDTTVMVVFFDRLEGEGRELKRKEKSKWWPW</sequence>
<organism evidence="2 3">
    <name type="scientific">Trematosphaeria pertusa</name>
    <dbReference type="NCBI Taxonomy" id="390896"/>
    <lineage>
        <taxon>Eukaryota</taxon>
        <taxon>Fungi</taxon>
        <taxon>Dikarya</taxon>
        <taxon>Ascomycota</taxon>
        <taxon>Pezizomycotina</taxon>
        <taxon>Dothideomycetes</taxon>
        <taxon>Pleosporomycetidae</taxon>
        <taxon>Pleosporales</taxon>
        <taxon>Massarineae</taxon>
        <taxon>Trematosphaeriaceae</taxon>
        <taxon>Trematosphaeria</taxon>
    </lineage>
</organism>
<dbReference type="InterPro" id="IPR036457">
    <property type="entry name" value="PPM-type-like_dom_sf"/>
</dbReference>
<dbReference type="AlphaFoldDB" id="A0A6A6IA99"/>
<dbReference type="SMART" id="SM00332">
    <property type="entry name" value="PP2Cc"/>
    <property type="match status" value="1"/>
</dbReference>
<dbReference type="OrthoDB" id="420076at2759"/>
<dbReference type="SUPFAM" id="SSF81606">
    <property type="entry name" value="PP2C-like"/>
    <property type="match status" value="1"/>
</dbReference>
<gene>
    <name evidence="2" type="ORF">BU26DRAFT_487565</name>
</gene>
<dbReference type="EMBL" id="ML987198">
    <property type="protein sequence ID" value="KAF2246433.1"/>
    <property type="molecule type" value="Genomic_DNA"/>
</dbReference>
<proteinExistence type="predicted"/>
<feature type="domain" description="PPM-type phosphatase" evidence="1">
    <location>
        <begin position="214"/>
        <end position="591"/>
    </location>
</feature>
<dbReference type="GO" id="GO:0004741">
    <property type="term" value="F:[pyruvate dehydrogenase (acetyl-transferring)]-phosphatase activity"/>
    <property type="evidence" value="ECO:0007669"/>
    <property type="project" value="TreeGrafter"/>
</dbReference>
<dbReference type="PANTHER" id="PTHR13832:SF792">
    <property type="entry name" value="GM14286P"/>
    <property type="match status" value="1"/>
</dbReference>
<accession>A0A6A6IA99</accession>